<dbReference type="GO" id="GO:0051782">
    <property type="term" value="P:negative regulation of cell division"/>
    <property type="evidence" value="ECO:0007669"/>
    <property type="project" value="TreeGrafter"/>
</dbReference>
<evidence type="ECO:0000256" key="2">
    <source>
        <dbReference type="ARBA" id="ARBA00022840"/>
    </source>
</evidence>
<dbReference type="RefSeq" id="WP_170087167.1">
    <property type="nucleotide sequence ID" value="NZ_JABAFG010000003.1"/>
</dbReference>
<evidence type="ECO:0000313" key="5">
    <source>
        <dbReference type="EMBL" id="NME27460.1"/>
    </source>
</evidence>
<dbReference type="EMBL" id="JABAFG010000003">
    <property type="protein sequence ID" value="NME27460.1"/>
    <property type="molecule type" value="Genomic_DNA"/>
</dbReference>
<evidence type="ECO:0000256" key="3">
    <source>
        <dbReference type="SAM" id="MobiDB-lite"/>
    </source>
</evidence>
<dbReference type="InterPro" id="IPR027417">
    <property type="entry name" value="P-loop_NTPase"/>
</dbReference>
<dbReference type="GO" id="GO:0005524">
    <property type="term" value="F:ATP binding"/>
    <property type="evidence" value="ECO:0007669"/>
    <property type="project" value="UniProtKB-KW"/>
</dbReference>
<keyword evidence="1" id="KW-0547">Nucleotide-binding</keyword>
<accession>A0A848BQR3</accession>
<dbReference type="Gene3D" id="3.40.50.300">
    <property type="entry name" value="P-loop containing nucleotide triphosphate hydrolases"/>
    <property type="match status" value="1"/>
</dbReference>
<name>A0A848BQR3_9FIRM</name>
<sequence length="357" mass="38832">MSYIIAVASGKGGVGKTLVTAALAVSLAKKGYTVLAADADMGLRDLDLLFGVQDEVLYDAVDVMKQRCKAEDAIIPVMPHLDFLAASQKHTWEKVDAPTFQYTLESLAPDYDYILIDCPPGRGKAYKYAVAIADKILFVVEPSWSSIRDASRVMQFCNKHKQFHYAALLNNFYGHSDGFVSADEALESLPAEHVAGILPHDRAINRLAQEGDMIHMDEGLPFYQAMERTAAYLTENEPVPVAELIAGLPHEEKAMPAAGEGKTGEIAICGESTGVDEAIPAGAVEELAKAAAHVIPGCRNMADGLETVPQEQENGASENGGPGTETISDENQPVPSPMRISLKQRRSQSRMWRQYRR</sequence>
<keyword evidence="2" id="KW-0067">ATP-binding</keyword>
<protein>
    <submittedName>
        <fullName evidence="5">Septum site-determining protein MinD</fullName>
    </submittedName>
</protein>
<dbReference type="Proteomes" id="UP000591071">
    <property type="component" value="Unassembled WGS sequence"/>
</dbReference>
<evidence type="ECO:0000259" key="4">
    <source>
        <dbReference type="Pfam" id="PF13614"/>
    </source>
</evidence>
<dbReference type="GO" id="GO:0005829">
    <property type="term" value="C:cytosol"/>
    <property type="evidence" value="ECO:0007669"/>
    <property type="project" value="TreeGrafter"/>
</dbReference>
<dbReference type="Pfam" id="PF13614">
    <property type="entry name" value="AAA_31"/>
    <property type="match status" value="1"/>
</dbReference>
<dbReference type="PANTHER" id="PTHR43384">
    <property type="entry name" value="SEPTUM SITE-DETERMINING PROTEIN MIND HOMOLOG, CHLOROPLASTIC-RELATED"/>
    <property type="match status" value="1"/>
</dbReference>
<dbReference type="SUPFAM" id="SSF52540">
    <property type="entry name" value="P-loop containing nucleoside triphosphate hydrolases"/>
    <property type="match status" value="1"/>
</dbReference>
<proteinExistence type="predicted"/>
<dbReference type="AlphaFoldDB" id="A0A848BQR3"/>
<dbReference type="InterPro" id="IPR025669">
    <property type="entry name" value="AAA_dom"/>
</dbReference>
<feature type="domain" description="AAA" evidence="4">
    <location>
        <begin position="4"/>
        <end position="161"/>
    </location>
</feature>
<organism evidence="5 6">
    <name type="scientific">Megasphaera hexanoica</name>
    <dbReference type="NCBI Taxonomy" id="1675036"/>
    <lineage>
        <taxon>Bacteria</taxon>
        <taxon>Bacillati</taxon>
        <taxon>Bacillota</taxon>
        <taxon>Negativicutes</taxon>
        <taxon>Veillonellales</taxon>
        <taxon>Veillonellaceae</taxon>
        <taxon>Megasphaera</taxon>
    </lineage>
</organism>
<feature type="region of interest" description="Disordered" evidence="3">
    <location>
        <begin position="309"/>
        <end position="357"/>
    </location>
</feature>
<dbReference type="GO" id="GO:0016887">
    <property type="term" value="F:ATP hydrolysis activity"/>
    <property type="evidence" value="ECO:0007669"/>
    <property type="project" value="TreeGrafter"/>
</dbReference>
<evidence type="ECO:0000256" key="1">
    <source>
        <dbReference type="ARBA" id="ARBA00022741"/>
    </source>
</evidence>
<evidence type="ECO:0000313" key="6">
    <source>
        <dbReference type="Proteomes" id="UP000591071"/>
    </source>
</evidence>
<dbReference type="GO" id="GO:0009898">
    <property type="term" value="C:cytoplasmic side of plasma membrane"/>
    <property type="evidence" value="ECO:0007669"/>
    <property type="project" value="TreeGrafter"/>
</dbReference>
<gene>
    <name evidence="5" type="ORF">HF872_02280</name>
</gene>
<dbReference type="InterPro" id="IPR050625">
    <property type="entry name" value="ParA/MinD_ATPase"/>
</dbReference>
<comment type="caution">
    <text evidence="5">The sequence shown here is derived from an EMBL/GenBank/DDBJ whole genome shotgun (WGS) entry which is preliminary data.</text>
</comment>
<feature type="compositionally biased region" description="Basic residues" evidence="3">
    <location>
        <begin position="342"/>
        <end position="357"/>
    </location>
</feature>
<reference evidence="5 6" key="1">
    <citation type="submission" date="2020-04" db="EMBL/GenBank/DDBJ databases">
        <authorList>
            <person name="Hitch T.C.A."/>
            <person name="Wylensek D."/>
            <person name="Clavel T."/>
        </authorList>
    </citation>
    <scope>NUCLEOTIDE SEQUENCE [LARGE SCALE GENOMIC DNA]</scope>
    <source>
        <strain evidence="5 6">Oil-RF-744-FAT-WT-6-1</strain>
    </source>
</reference>
<dbReference type="PANTHER" id="PTHR43384:SF6">
    <property type="entry name" value="SEPTUM SITE-DETERMINING PROTEIN MIND HOMOLOG, CHLOROPLASTIC"/>
    <property type="match status" value="1"/>
</dbReference>